<accession>A0A8S1EVD9</accession>
<organism evidence="4 5">
    <name type="scientific">Caenorhabditis bovis</name>
    <dbReference type="NCBI Taxonomy" id="2654633"/>
    <lineage>
        <taxon>Eukaryota</taxon>
        <taxon>Metazoa</taxon>
        <taxon>Ecdysozoa</taxon>
        <taxon>Nematoda</taxon>
        <taxon>Chromadorea</taxon>
        <taxon>Rhabditida</taxon>
        <taxon>Rhabditina</taxon>
        <taxon>Rhabditomorpha</taxon>
        <taxon>Rhabditoidea</taxon>
        <taxon>Rhabditidae</taxon>
        <taxon>Peloderinae</taxon>
        <taxon>Caenorhabditis</taxon>
    </lineage>
</organism>
<feature type="chain" id="PRO_5036273246" description="Secreted protein" evidence="2">
    <location>
        <begin position="18"/>
        <end position="105"/>
    </location>
</feature>
<reference evidence="4 5" key="1">
    <citation type="submission" date="2020-04" db="EMBL/GenBank/DDBJ databases">
        <authorList>
            <person name="Laetsch R D."/>
            <person name="Stevens L."/>
            <person name="Kumar S."/>
            <person name="Blaxter L. M."/>
        </authorList>
    </citation>
    <scope>NUCLEOTIDE SEQUENCE [LARGE SCALE GENOMIC DNA]</scope>
</reference>
<feature type="region of interest" description="Disordered" evidence="1">
    <location>
        <begin position="84"/>
        <end position="105"/>
    </location>
</feature>
<evidence type="ECO:0008006" key="6">
    <source>
        <dbReference type="Google" id="ProtNLM"/>
    </source>
</evidence>
<dbReference type="EMBL" id="CADEPM010000004">
    <property type="protein sequence ID" value="CAB3405328.1"/>
    <property type="molecule type" value="Genomic_DNA"/>
</dbReference>
<name>A0A8S1EVD9_9PELO</name>
<evidence type="ECO:0000313" key="5">
    <source>
        <dbReference type="Proteomes" id="UP000494206"/>
    </source>
</evidence>
<comment type="caution">
    <text evidence="4">The sequence shown here is derived from an EMBL/GenBank/DDBJ whole genome shotgun (WGS) entry which is preliminary data.</text>
</comment>
<feature type="compositionally biased region" description="Basic and acidic residues" evidence="1">
    <location>
        <begin position="95"/>
        <end position="105"/>
    </location>
</feature>
<feature type="signal peptide" evidence="2">
    <location>
        <begin position="1"/>
        <end position="17"/>
    </location>
</feature>
<dbReference type="AlphaFoldDB" id="A0A8S1EVD9"/>
<evidence type="ECO:0000313" key="3">
    <source>
        <dbReference type="EMBL" id="CAB3405328.1"/>
    </source>
</evidence>
<keyword evidence="2" id="KW-0732">Signal</keyword>
<evidence type="ECO:0000256" key="2">
    <source>
        <dbReference type="SAM" id="SignalP"/>
    </source>
</evidence>
<gene>
    <name evidence="3" type="ORF">CBOVIS_LOCUS7538</name>
    <name evidence="4" type="ORF">CBOVIS_LOCUS7540</name>
</gene>
<evidence type="ECO:0000256" key="1">
    <source>
        <dbReference type="SAM" id="MobiDB-lite"/>
    </source>
</evidence>
<keyword evidence="5" id="KW-1185">Reference proteome</keyword>
<sequence>MVLALLILFGSASANNAFPHCVDIPGLWMSALYMDVVDFVATGDTTDPRFSNDIRCHCIDGAELDLLLVVVVFERAIRLTRSSTRIGGRRKKQKNDKDTTNRPPH</sequence>
<dbReference type="EMBL" id="CADEPM010000004">
    <property type="protein sequence ID" value="CAB3405330.1"/>
    <property type="molecule type" value="Genomic_DNA"/>
</dbReference>
<proteinExistence type="predicted"/>
<dbReference type="Proteomes" id="UP000494206">
    <property type="component" value="Unassembled WGS sequence"/>
</dbReference>
<protein>
    <recommendedName>
        <fullName evidence="6">Secreted protein</fullName>
    </recommendedName>
</protein>
<evidence type="ECO:0000313" key="4">
    <source>
        <dbReference type="EMBL" id="CAB3405330.1"/>
    </source>
</evidence>